<evidence type="ECO:0000313" key="2">
    <source>
        <dbReference type="Proteomes" id="UP001057375"/>
    </source>
</evidence>
<proteinExistence type="predicted"/>
<sequence>DPGSYGYYVQQLQQAMKQIEEQKKQFGVLTESYEMLQDQFKELQTITDQVKGYYNQGKDFVGKIQGIKNQIEAIPSSVVGRVKEISSLLEDIGEFTEATDMLDGIFGDPRSPNYNPWKQLAPKYQLRQQGLKDTIEKSEKLLAGMKDRFAVLEDLTNKTDSTENIKEAQDLTNVFLAQIISILSEQLALTAQIGEAQALMNFSG</sequence>
<protein>
    <submittedName>
        <fullName evidence="1">Uncharacterized protein</fullName>
    </submittedName>
</protein>
<dbReference type="Proteomes" id="UP001057375">
    <property type="component" value="Unassembled WGS sequence"/>
</dbReference>
<accession>A0ABQ5KYA1</accession>
<gene>
    <name evidence="1" type="ORF">ADUPG1_003352</name>
</gene>
<organism evidence="1 2">
    <name type="scientific">Aduncisulcus paluster</name>
    <dbReference type="NCBI Taxonomy" id="2918883"/>
    <lineage>
        <taxon>Eukaryota</taxon>
        <taxon>Metamonada</taxon>
        <taxon>Carpediemonas-like organisms</taxon>
        <taxon>Aduncisulcus</taxon>
    </lineage>
</organism>
<dbReference type="InterPro" id="IPR023220">
    <property type="entry name" value="T4SS_VirB5-domain"/>
</dbReference>
<dbReference type="EMBL" id="BQXS01004561">
    <property type="protein sequence ID" value="GKT37414.1"/>
    <property type="molecule type" value="Genomic_DNA"/>
</dbReference>
<dbReference type="Gene3D" id="1.20.58.430">
    <property type="entry name" value="Type IV secretion system, VirB5-domain"/>
    <property type="match status" value="1"/>
</dbReference>
<feature type="non-terminal residue" evidence="1">
    <location>
        <position position="1"/>
    </location>
</feature>
<dbReference type="SUPFAM" id="SSF101082">
    <property type="entry name" value="Typo IV secretion system protein TraC"/>
    <property type="match status" value="1"/>
</dbReference>
<reference evidence="1" key="1">
    <citation type="submission" date="2022-03" db="EMBL/GenBank/DDBJ databases">
        <title>Draft genome sequence of Aduncisulcus paluster, a free-living microaerophilic Fornicata.</title>
        <authorList>
            <person name="Yuyama I."/>
            <person name="Kume K."/>
            <person name="Tamura T."/>
            <person name="Inagaki Y."/>
            <person name="Hashimoto T."/>
        </authorList>
    </citation>
    <scope>NUCLEOTIDE SEQUENCE</scope>
    <source>
        <strain evidence="1">NY0171</strain>
    </source>
</reference>
<keyword evidence="2" id="KW-1185">Reference proteome</keyword>
<name>A0ABQ5KYA1_9EUKA</name>
<comment type="caution">
    <text evidence="1">The sequence shown here is derived from an EMBL/GenBank/DDBJ whole genome shotgun (WGS) entry which is preliminary data.</text>
</comment>
<feature type="non-terminal residue" evidence="1">
    <location>
        <position position="204"/>
    </location>
</feature>
<evidence type="ECO:0000313" key="1">
    <source>
        <dbReference type="EMBL" id="GKT37414.1"/>
    </source>
</evidence>